<dbReference type="NCBIfam" id="TIGR01063">
    <property type="entry name" value="gyrA"/>
    <property type="match status" value="1"/>
</dbReference>
<keyword evidence="6 8" id="KW-0238">DNA-binding</keyword>
<dbReference type="EMBL" id="JAJA02000001">
    <property type="protein sequence ID" value="KWS02707.1"/>
    <property type="molecule type" value="Genomic_DNA"/>
</dbReference>
<feature type="region of interest" description="Disordered" evidence="10">
    <location>
        <begin position="708"/>
        <end position="762"/>
    </location>
</feature>
<evidence type="ECO:0000256" key="8">
    <source>
        <dbReference type="HAMAP-Rule" id="MF_01897"/>
    </source>
</evidence>
<dbReference type="Gene3D" id="2.120.10.90">
    <property type="entry name" value="DNA gyrase/topoisomerase IV, subunit A, C-terminal"/>
    <property type="match status" value="1"/>
</dbReference>
<dbReference type="GO" id="GO:0005737">
    <property type="term" value="C:cytoplasm"/>
    <property type="evidence" value="ECO:0007669"/>
    <property type="project" value="UniProtKB-SubCell"/>
</dbReference>
<dbReference type="GO" id="GO:0006261">
    <property type="term" value="P:DNA-templated DNA replication"/>
    <property type="evidence" value="ECO:0007669"/>
    <property type="project" value="UniProtKB-UniRule"/>
</dbReference>
<accession>A0A125U0G2</accession>
<dbReference type="RefSeq" id="WP_036104292.1">
    <property type="nucleotide sequence ID" value="NZ_JAJA02000001.1"/>
</dbReference>
<evidence type="ECO:0000259" key="11">
    <source>
        <dbReference type="PROSITE" id="PS52040"/>
    </source>
</evidence>
<dbReference type="GO" id="GO:0005694">
    <property type="term" value="C:chromosome"/>
    <property type="evidence" value="ECO:0007669"/>
    <property type="project" value="InterPro"/>
</dbReference>
<comment type="function">
    <text evidence="8">A type II topoisomerase that negatively supercoils closed circular double-stranded (ds) DNA in an ATP-dependent manner to modulate DNA topology and maintain chromosomes in an underwound state. Negative supercoiling favors strand separation, and DNA replication, transcription, recombination and repair, all of which involve strand separation. Also able to catalyze the interconversion of other topological isomers of dsDNA rings, including catenanes and knotted rings. Type II topoisomerases break and join 2 DNA strands simultaneously in an ATP-dependent manner.</text>
</comment>
<evidence type="ECO:0000256" key="2">
    <source>
        <dbReference type="ARBA" id="ARBA00008263"/>
    </source>
</evidence>
<dbReference type="Proteomes" id="UP000023435">
    <property type="component" value="Unassembled WGS sequence"/>
</dbReference>
<dbReference type="NCBIfam" id="NF004044">
    <property type="entry name" value="PRK05561.1"/>
    <property type="match status" value="1"/>
</dbReference>
<dbReference type="InterPro" id="IPR050220">
    <property type="entry name" value="Type_II_DNA_Topoisomerases"/>
</dbReference>
<dbReference type="EC" id="5.6.2.2" evidence="8"/>
<comment type="miscellaneous">
    <text evidence="8">Few gyrases are as efficient as E.coli at forming negative supercoils. Not all organisms have 2 type II topoisomerases; in organisms with a single type II topoisomerase this enzyme also has to decatenate newly replicated chromosomes.</text>
</comment>
<organism evidence="12 13">
    <name type="scientific">Lysobacter capsici AZ78</name>
    <dbReference type="NCBI Taxonomy" id="1444315"/>
    <lineage>
        <taxon>Bacteria</taxon>
        <taxon>Pseudomonadati</taxon>
        <taxon>Pseudomonadota</taxon>
        <taxon>Gammaproteobacteria</taxon>
        <taxon>Lysobacterales</taxon>
        <taxon>Lysobacteraceae</taxon>
        <taxon>Lysobacter</taxon>
    </lineage>
</organism>
<dbReference type="PROSITE" id="PS52040">
    <property type="entry name" value="TOPO_IIA"/>
    <property type="match status" value="1"/>
</dbReference>
<evidence type="ECO:0000256" key="6">
    <source>
        <dbReference type="ARBA" id="ARBA00023125"/>
    </source>
</evidence>
<evidence type="ECO:0000256" key="7">
    <source>
        <dbReference type="ARBA" id="ARBA00023235"/>
    </source>
</evidence>
<comment type="subcellular location">
    <subcellularLocation>
        <location evidence="8">Cytoplasm</location>
    </subcellularLocation>
</comment>
<dbReference type="FunFam" id="3.30.1360.40:FF:000002">
    <property type="entry name" value="DNA gyrase subunit A"/>
    <property type="match status" value="1"/>
</dbReference>
<dbReference type="InterPro" id="IPR013757">
    <property type="entry name" value="Topo_IIA_A_a_sf"/>
</dbReference>
<keyword evidence="8" id="KW-0963">Cytoplasm</keyword>
<dbReference type="GO" id="GO:0006265">
    <property type="term" value="P:DNA topological change"/>
    <property type="evidence" value="ECO:0007669"/>
    <property type="project" value="UniProtKB-UniRule"/>
</dbReference>
<keyword evidence="4 8" id="KW-0067">ATP-binding</keyword>
<keyword evidence="5 8" id="KW-0799">Topoisomerase</keyword>
<comment type="similarity">
    <text evidence="2 8">Belongs to the type II topoisomerase GyrA/ParC subunit family.</text>
</comment>
<dbReference type="SUPFAM" id="SSF101904">
    <property type="entry name" value="GyrA/ParC C-terminal domain-like"/>
    <property type="match status" value="2"/>
</dbReference>
<protein>
    <recommendedName>
        <fullName evidence="8">DNA gyrase subunit A</fullName>
        <ecNumber evidence="8">5.6.2.2</ecNumber>
    </recommendedName>
</protein>
<gene>
    <name evidence="8" type="primary">gyrA</name>
    <name evidence="12" type="ORF">AZ78_0251</name>
</gene>
<dbReference type="SMART" id="SM00434">
    <property type="entry name" value="TOP4c"/>
    <property type="match status" value="1"/>
</dbReference>
<evidence type="ECO:0000256" key="10">
    <source>
        <dbReference type="SAM" id="MobiDB-lite"/>
    </source>
</evidence>
<reference evidence="12 13" key="1">
    <citation type="journal article" date="2014" name="Genome Announc.">
        <title>Draft Genome Sequence of Lysobacter capsici AZ78, a Bacterium Antagonistic to Plant-Pathogenic Oomycetes.</title>
        <authorList>
            <person name="Puopolo G."/>
            <person name="Sonego P."/>
            <person name="Engelen K."/>
            <person name="Pertot I."/>
        </authorList>
    </citation>
    <scope>NUCLEOTIDE SEQUENCE [LARGE SCALE GENOMIC DNA]</scope>
    <source>
        <strain evidence="12 13">AZ78</strain>
    </source>
</reference>
<dbReference type="Pfam" id="PF03989">
    <property type="entry name" value="DNA_gyraseA_C"/>
    <property type="match status" value="6"/>
</dbReference>
<dbReference type="GO" id="GO:0009330">
    <property type="term" value="C:DNA topoisomerase type II (double strand cut, ATP-hydrolyzing) complex"/>
    <property type="evidence" value="ECO:0007669"/>
    <property type="project" value="TreeGrafter"/>
</dbReference>
<dbReference type="GO" id="GO:0034335">
    <property type="term" value="F:DNA negative supercoiling activity"/>
    <property type="evidence" value="ECO:0007669"/>
    <property type="project" value="UniProtKB-ARBA"/>
</dbReference>
<dbReference type="InterPro" id="IPR002205">
    <property type="entry name" value="Topo_IIA_dom_A"/>
</dbReference>
<feature type="domain" description="Topo IIA-type catalytic" evidence="11">
    <location>
        <begin position="34"/>
        <end position="533"/>
    </location>
</feature>
<feature type="short sequence motif" description="GyrA-box" evidence="8">
    <location>
        <begin position="560"/>
        <end position="566"/>
    </location>
</feature>
<dbReference type="CDD" id="cd00187">
    <property type="entry name" value="TOP4c"/>
    <property type="match status" value="1"/>
</dbReference>
<dbReference type="FunFam" id="3.90.199.10:FF:000001">
    <property type="entry name" value="DNA gyrase subunit A"/>
    <property type="match status" value="1"/>
</dbReference>
<evidence type="ECO:0000256" key="9">
    <source>
        <dbReference type="PROSITE-ProRule" id="PRU01384"/>
    </source>
</evidence>
<dbReference type="SUPFAM" id="SSF56719">
    <property type="entry name" value="Type II DNA topoisomerase"/>
    <property type="match status" value="1"/>
</dbReference>
<dbReference type="Gene3D" id="3.90.199.10">
    <property type="entry name" value="Topoisomerase II, domain 5"/>
    <property type="match status" value="1"/>
</dbReference>
<dbReference type="InterPro" id="IPR005743">
    <property type="entry name" value="GyrA"/>
</dbReference>
<comment type="subunit">
    <text evidence="8">Heterotetramer, composed of two GyrA and two GyrB chains. In the heterotetramer, GyrA contains the active site tyrosine that forms a transient covalent intermediate with DNA, while GyrB binds cofactors and catalyzes ATP hydrolysis.</text>
</comment>
<dbReference type="PANTHER" id="PTHR43493">
    <property type="entry name" value="DNA GYRASE/TOPOISOMERASE SUBUNIT A"/>
    <property type="match status" value="1"/>
</dbReference>
<dbReference type="InterPro" id="IPR006691">
    <property type="entry name" value="GyrA/parC_rep"/>
</dbReference>
<dbReference type="GO" id="GO:0005524">
    <property type="term" value="F:ATP binding"/>
    <property type="evidence" value="ECO:0007669"/>
    <property type="project" value="UniProtKB-UniRule"/>
</dbReference>
<evidence type="ECO:0000313" key="12">
    <source>
        <dbReference type="EMBL" id="KWS02707.1"/>
    </source>
</evidence>
<evidence type="ECO:0000256" key="1">
    <source>
        <dbReference type="ARBA" id="ARBA00000185"/>
    </source>
</evidence>
<dbReference type="AlphaFoldDB" id="A0A125U0G2"/>
<feature type="compositionally biased region" description="Acidic residues" evidence="10">
    <location>
        <begin position="711"/>
        <end position="735"/>
    </location>
</feature>
<comment type="catalytic activity">
    <reaction evidence="1 8 9">
        <text>ATP-dependent breakage, passage and rejoining of double-stranded DNA.</text>
        <dbReference type="EC" id="5.6.2.2"/>
    </reaction>
</comment>
<evidence type="ECO:0000256" key="3">
    <source>
        <dbReference type="ARBA" id="ARBA00022741"/>
    </source>
</evidence>
<keyword evidence="7 8" id="KW-0413">Isomerase</keyword>
<sequence length="916" mass="100823">MAELAKEIIQVNLEDEMRRSYLDYAMSVIVGRALPDVRDGLKPVHRRVLYAMSELGAHSNKPHFKSARIVGDVIGKYHPHGDQSVYDTLVRMAQPFSLRYLLVDGQGNFGSVDGDSAAAMRYTESRMAKLTHELMADIDKETVDFQPNYDEKELEPTVMPTRVPNLLINGSAGIAVGMATNIPPHNLSEVINATIALINAPELDVDALMEYIPGPDFPTAGIINGTAGIINAYRTGRGRVRMRARAEIEVNQDTGREAIAVTEIPYQVNKARLIEKIAELVKEKRLEGISELRDESDKDGMRIFIEVKRGESAEVVLNNLYQQTQMESVFGINMVALVDGRPQLLNLKQILEAFIRHRREVVTRRTIFELRKARQRAHILEGLTVALANIDEMIELIKTSANPNEARERMLEKTWEPGLVGALLAAAGSEASRPEELAAEFGLHDGRYQLTETQATQILEMRLHRLTGLEQEKLTDEYKVLLEAIRGLIEILENPDVLLEVIRTELLNLKEEFGDARRSEIRASEEDLDILDLIAPEDVVVTLSHSGYAKRQPVSAYRAQKRGGKGRNAAMTKDEDFIDKLWLVNTHDTLLTFTSTGRVFWLPVHQLPDAGPNARGRPIINWLALEAGEQVQAVLPVRAYDDSHFVFFATRNGMVKKTPLTEFAYRLARGKIAINLDDGDALVDVALTNGQREVMLFASNGKAVRFAESGREDDADAVEESVDTDGAEDSGEDAVEVVAEGEGADRSRRGKGGVRSTGRNSRGVRGIKLAKGESVVSMIVIDGDGDILTASQRGYGKRTPVDEYPCKGRGTQGVIALKTTERNGALVGAIQLSDHHEVLMISDGGTLVRTRAAEISQVGRNTQGVTLMRLAEDETLQTIERVDASLDEVEDGIEGEVPAAPVADAGDAVETPATDA</sequence>
<dbReference type="OrthoDB" id="9806486at2"/>
<evidence type="ECO:0000256" key="4">
    <source>
        <dbReference type="ARBA" id="ARBA00022840"/>
    </source>
</evidence>
<proteinExistence type="inferred from homology"/>
<dbReference type="PANTHER" id="PTHR43493:SF5">
    <property type="entry name" value="DNA GYRASE SUBUNIT A, CHLOROPLASTIC_MITOCHONDRIAL"/>
    <property type="match status" value="1"/>
</dbReference>
<dbReference type="Gene3D" id="3.30.1360.40">
    <property type="match status" value="1"/>
</dbReference>
<comment type="caution">
    <text evidence="12">The sequence shown here is derived from an EMBL/GenBank/DDBJ whole genome shotgun (WGS) entry which is preliminary data.</text>
</comment>
<evidence type="ECO:0000313" key="13">
    <source>
        <dbReference type="Proteomes" id="UP000023435"/>
    </source>
</evidence>
<evidence type="ECO:0000256" key="5">
    <source>
        <dbReference type="ARBA" id="ARBA00023029"/>
    </source>
</evidence>
<keyword evidence="3 8" id="KW-0547">Nucleotide-binding</keyword>
<dbReference type="NCBIfam" id="NF004043">
    <property type="entry name" value="PRK05560.1"/>
    <property type="match status" value="1"/>
</dbReference>
<dbReference type="InterPro" id="IPR013758">
    <property type="entry name" value="Topo_IIA_A/C_ab"/>
</dbReference>
<dbReference type="InterPro" id="IPR035516">
    <property type="entry name" value="Gyrase/topoIV_suA_C"/>
</dbReference>
<name>A0A125U0G2_9GAMM</name>
<feature type="active site" description="O-(5'-phospho-DNA)-tyrosine intermediate" evidence="8 9">
    <location>
        <position position="122"/>
    </location>
</feature>
<keyword evidence="13" id="KW-1185">Reference proteome</keyword>
<dbReference type="GO" id="GO:0003677">
    <property type="term" value="F:DNA binding"/>
    <property type="evidence" value="ECO:0007669"/>
    <property type="project" value="UniProtKB-UniRule"/>
</dbReference>
<dbReference type="HAMAP" id="MF_01897">
    <property type="entry name" value="GyrA"/>
    <property type="match status" value="1"/>
</dbReference>
<dbReference type="InterPro" id="IPR013760">
    <property type="entry name" value="Topo_IIA-like_dom_sf"/>
</dbReference>
<dbReference type="Pfam" id="PF00521">
    <property type="entry name" value="DNA_topoisoIV"/>
    <property type="match status" value="1"/>
</dbReference>
<dbReference type="Gene3D" id="1.10.268.10">
    <property type="entry name" value="Topoisomerase, domain 3"/>
    <property type="match status" value="1"/>
</dbReference>